<feature type="domain" description="Thioredoxin" evidence="5">
    <location>
        <begin position="267"/>
        <end position="400"/>
    </location>
</feature>
<keyword evidence="1 6" id="KW-0808">Transferase</keyword>
<dbReference type="OrthoDB" id="10264728at2759"/>
<feature type="region of interest" description="Disordered" evidence="3">
    <location>
        <begin position="44"/>
        <end position="81"/>
    </location>
</feature>
<evidence type="ECO:0000256" key="3">
    <source>
        <dbReference type="SAM" id="MobiDB-lite"/>
    </source>
</evidence>
<dbReference type="SUPFAM" id="SSF52833">
    <property type="entry name" value="Thioredoxin-like"/>
    <property type="match status" value="1"/>
</dbReference>
<dbReference type="AlphaFoldDB" id="A0A0M0K7Y8"/>
<dbReference type="Gene3D" id="3.40.30.10">
    <property type="entry name" value="Glutaredoxin"/>
    <property type="match status" value="1"/>
</dbReference>
<protein>
    <submittedName>
        <fullName evidence="6">N-acetyltransferase 5</fullName>
    </submittedName>
</protein>
<evidence type="ECO:0000259" key="5">
    <source>
        <dbReference type="PROSITE" id="PS51352"/>
    </source>
</evidence>
<dbReference type="PANTHER" id="PTHR45910:SF1">
    <property type="entry name" value="N-ALPHA-ACETYLTRANSFERASE 20"/>
    <property type="match status" value="1"/>
</dbReference>
<organism evidence="6 7">
    <name type="scientific">Chrysochromulina tobinii</name>
    <dbReference type="NCBI Taxonomy" id="1460289"/>
    <lineage>
        <taxon>Eukaryota</taxon>
        <taxon>Haptista</taxon>
        <taxon>Haptophyta</taxon>
        <taxon>Prymnesiophyceae</taxon>
        <taxon>Prymnesiales</taxon>
        <taxon>Chrysochromulinaceae</taxon>
        <taxon>Chrysochromulina</taxon>
    </lineage>
</organism>
<keyword evidence="7" id="KW-1185">Reference proteome</keyword>
<feature type="compositionally biased region" description="Basic and acidic residues" evidence="3">
    <location>
        <begin position="44"/>
        <end position="60"/>
    </location>
</feature>
<evidence type="ECO:0000256" key="2">
    <source>
        <dbReference type="ARBA" id="ARBA00023315"/>
    </source>
</evidence>
<dbReference type="GO" id="GO:0031416">
    <property type="term" value="C:NatB complex"/>
    <property type="evidence" value="ECO:0007669"/>
    <property type="project" value="TreeGrafter"/>
</dbReference>
<dbReference type="Pfam" id="PF00583">
    <property type="entry name" value="Acetyltransf_1"/>
    <property type="match status" value="1"/>
</dbReference>
<dbReference type="InterPro" id="IPR016181">
    <property type="entry name" value="Acyl_CoA_acyltransferase"/>
</dbReference>
<dbReference type="SUPFAM" id="SSF55729">
    <property type="entry name" value="Acyl-CoA N-acyltransferases (Nat)"/>
    <property type="match status" value="1"/>
</dbReference>
<feature type="region of interest" description="Disordered" evidence="3">
    <location>
        <begin position="130"/>
        <end position="244"/>
    </location>
</feature>
<proteinExistence type="predicted"/>
<dbReference type="Gene3D" id="3.40.630.30">
    <property type="match status" value="1"/>
</dbReference>
<dbReference type="Pfam" id="PF00085">
    <property type="entry name" value="Thioredoxin"/>
    <property type="match status" value="1"/>
</dbReference>
<dbReference type="InterPro" id="IPR036249">
    <property type="entry name" value="Thioredoxin-like_sf"/>
</dbReference>
<dbReference type="InterPro" id="IPR051646">
    <property type="entry name" value="NatB_acetyltransferase_subunit"/>
</dbReference>
<name>A0A0M0K7Y8_9EUKA</name>
<comment type="caution">
    <text evidence="6">The sequence shown here is derived from an EMBL/GenBank/DDBJ whole genome shotgun (WGS) entry which is preliminary data.</text>
</comment>
<evidence type="ECO:0000313" key="7">
    <source>
        <dbReference type="Proteomes" id="UP000037460"/>
    </source>
</evidence>
<gene>
    <name evidence="6" type="ORF">Ctob_011138</name>
</gene>
<sequence length="556" mass="61832">MSSSYGWISESTILPKKPRQIEDVGKASMIDLRAAVFATEEGLNRPDAGELRRHERERRKAGPLGLASNSGVAKRSAADTAEGLNEAQRIKDALARKAEQYERIVRGEADVAVLSDGLVDFELKKLQSGAADRDGAYPEFAPPPGSQHQEASRLAWERTSHEELRRGARSSEAAEEHVASVAKRRAEDAAVRHETEQGRAAASEQKGKRQRALDDRRALLRLKQEERERVRDASEGPPEPPATSAAMVLPVDPPGAFGTYLPSGVGVRLNPVNPVALLTRMEERSPALSDALASGNPTLVEFYAPWCTSCKEAAPSMMRMQAHYQGRVNFVVVNGDDPRNLDLVRLFGVDGIPHLSLISSERKLAGTLVGAVPERVGVEGSAMCTMRQFSTFDVLKFNNVNLDPLTETYNMSFYLQYLARWPEFCFTAEAPTRRAMGYILGKAESFQNEVNSWHGHVTAVTVPPEYRRLGMATQLMTMLEKQSERAKGFFVDLFVRRSNQLAIDMYTKFGYSLYRQVIGYYSGEEDAYDMRKALSRDVDRKSIIPLSKPVYPDELD</sequence>
<dbReference type="PROSITE" id="PS51186">
    <property type="entry name" value="GNAT"/>
    <property type="match status" value="1"/>
</dbReference>
<evidence type="ECO:0000259" key="4">
    <source>
        <dbReference type="PROSITE" id="PS51186"/>
    </source>
</evidence>
<dbReference type="PROSITE" id="PS51352">
    <property type="entry name" value="THIOREDOXIN_2"/>
    <property type="match status" value="1"/>
</dbReference>
<keyword evidence="2" id="KW-0012">Acyltransferase</keyword>
<dbReference type="EMBL" id="JWZX01001197">
    <property type="protein sequence ID" value="KOO34498.1"/>
    <property type="molecule type" value="Genomic_DNA"/>
</dbReference>
<dbReference type="InterPro" id="IPR000182">
    <property type="entry name" value="GNAT_dom"/>
</dbReference>
<evidence type="ECO:0000313" key="6">
    <source>
        <dbReference type="EMBL" id="KOO34498.1"/>
    </source>
</evidence>
<dbReference type="Proteomes" id="UP000037460">
    <property type="component" value="Unassembled WGS sequence"/>
</dbReference>
<feature type="domain" description="N-acetyltransferase" evidence="4">
    <location>
        <begin position="384"/>
        <end position="535"/>
    </location>
</feature>
<dbReference type="InterPro" id="IPR013766">
    <property type="entry name" value="Thioredoxin_domain"/>
</dbReference>
<dbReference type="PANTHER" id="PTHR45910">
    <property type="entry name" value="N-ALPHA-ACETYLTRANSFERASE 20"/>
    <property type="match status" value="1"/>
</dbReference>
<dbReference type="GO" id="GO:0004596">
    <property type="term" value="F:protein-N-terminal amino-acid acetyltransferase activity"/>
    <property type="evidence" value="ECO:0007669"/>
    <property type="project" value="TreeGrafter"/>
</dbReference>
<feature type="compositionally biased region" description="Basic and acidic residues" evidence="3">
    <location>
        <begin position="205"/>
        <end position="234"/>
    </location>
</feature>
<accession>A0A0M0K7Y8</accession>
<evidence type="ECO:0000256" key="1">
    <source>
        <dbReference type="ARBA" id="ARBA00022679"/>
    </source>
</evidence>
<feature type="compositionally biased region" description="Basic and acidic residues" evidence="3">
    <location>
        <begin position="155"/>
        <end position="166"/>
    </location>
</feature>
<feature type="compositionally biased region" description="Basic and acidic residues" evidence="3">
    <location>
        <begin position="172"/>
        <end position="197"/>
    </location>
</feature>
<reference evidence="7" key="1">
    <citation type="journal article" date="2015" name="PLoS Genet.">
        <title>Genome Sequence and Transcriptome Analyses of Chrysochromulina tobin: Metabolic Tools for Enhanced Algal Fitness in the Prominent Order Prymnesiales (Haptophyceae).</title>
        <authorList>
            <person name="Hovde B.T."/>
            <person name="Deodato C.R."/>
            <person name="Hunsperger H.M."/>
            <person name="Ryken S.A."/>
            <person name="Yost W."/>
            <person name="Jha R.K."/>
            <person name="Patterson J."/>
            <person name="Monnat R.J. Jr."/>
            <person name="Barlow S.B."/>
            <person name="Starkenburg S.R."/>
            <person name="Cattolico R.A."/>
        </authorList>
    </citation>
    <scope>NUCLEOTIDE SEQUENCE</scope>
    <source>
        <strain evidence="7">CCMP291</strain>
    </source>
</reference>